<dbReference type="InterPro" id="IPR014748">
    <property type="entry name" value="Enoyl-CoA_hydra_C"/>
</dbReference>
<gene>
    <name evidence="2" type="ORF">UFOPK2766_01424</name>
    <name evidence="3" type="ORF">UFOPK3519_00626</name>
</gene>
<dbReference type="InterPro" id="IPR018376">
    <property type="entry name" value="Enoyl-CoA_hyd/isom_CS"/>
</dbReference>
<dbReference type="CDD" id="cd06558">
    <property type="entry name" value="crotonase-like"/>
    <property type="match status" value="1"/>
</dbReference>
<dbReference type="EMBL" id="CAFBMG010000034">
    <property type="protein sequence ID" value="CAB4896830.1"/>
    <property type="molecule type" value="Genomic_DNA"/>
</dbReference>
<dbReference type="InterPro" id="IPR029045">
    <property type="entry name" value="ClpP/crotonase-like_dom_sf"/>
</dbReference>
<dbReference type="Gene3D" id="3.90.226.10">
    <property type="entry name" value="2-enoyl-CoA Hydratase, Chain A, domain 1"/>
    <property type="match status" value="1"/>
</dbReference>
<evidence type="ECO:0000313" key="2">
    <source>
        <dbReference type="EMBL" id="CAB4747018.1"/>
    </source>
</evidence>
<dbReference type="AlphaFoldDB" id="A0A6J6TIT1"/>
<dbReference type="Gene3D" id="1.10.12.10">
    <property type="entry name" value="Lyase 2-enoyl-coa Hydratase, Chain A, domain 2"/>
    <property type="match status" value="1"/>
</dbReference>
<dbReference type="SUPFAM" id="SSF52096">
    <property type="entry name" value="ClpP/crotonase"/>
    <property type="match status" value="1"/>
</dbReference>
<dbReference type="GO" id="GO:0003824">
    <property type="term" value="F:catalytic activity"/>
    <property type="evidence" value="ECO:0007669"/>
    <property type="project" value="InterPro"/>
</dbReference>
<accession>A0A6J6TIT1</accession>
<evidence type="ECO:0000256" key="1">
    <source>
        <dbReference type="ARBA" id="ARBA00005254"/>
    </source>
</evidence>
<comment type="similarity">
    <text evidence="1">Belongs to the enoyl-CoA hydratase/isomerase family.</text>
</comment>
<name>A0A6J6TIT1_9ZZZZ</name>
<organism evidence="2">
    <name type="scientific">freshwater metagenome</name>
    <dbReference type="NCBI Taxonomy" id="449393"/>
    <lineage>
        <taxon>unclassified sequences</taxon>
        <taxon>metagenomes</taxon>
        <taxon>ecological metagenomes</taxon>
    </lineage>
</organism>
<proteinExistence type="inferred from homology"/>
<protein>
    <submittedName>
        <fullName evidence="2">Unannotated protein</fullName>
    </submittedName>
</protein>
<sequence length="276" mass="30004">MSLVAVERIDESIRVLRLNRPERLNALSIDLAVELDQALAELGQDNLVRIVILTGAGRAFCSGLDLKDYGIIPNIDNLSVHRIATRSMSIYSQITRRLRSIPQPVIAAVNGPAFGGGMCVALGADLRIASESAEFNATGIVNGLTSAEMGAGWILPRLIGGANSNDLLLTGRRVDAAEALRMGLVSRVVPDEDLLAEAIEMAQAMAKFSHYGLEATKQSLWVEQEISSLAAAIEFEDRNQLMAGFTNNLPEAIRAFDRDREPVYLDEPRRDLFDGS</sequence>
<reference evidence="2" key="1">
    <citation type="submission" date="2020-05" db="EMBL/GenBank/DDBJ databases">
        <authorList>
            <person name="Chiriac C."/>
            <person name="Salcher M."/>
            <person name="Ghai R."/>
            <person name="Kavagutti S V."/>
        </authorList>
    </citation>
    <scope>NUCLEOTIDE SEQUENCE</scope>
</reference>
<evidence type="ECO:0000313" key="3">
    <source>
        <dbReference type="EMBL" id="CAB4896830.1"/>
    </source>
</evidence>
<dbReference type="Pfam" id="PF00378">
    <property type="entry name" value="ECH_1"/>
    <property type="match status" value="1"/>
</dbReference>
<dbReference type="InterPro" id="IPR001753">
    <property type="entry name" value="Enoyl-CoA_hydra/iso"/>
</dbReference>
<dbReference type="PANTHER" id="PTHR43802">
    <property type="entry name" value="ENOYL-COA HYDRATASE"/>
    <property type="match status" value="1"/>
</dbReference>
<dbReference type="EMBL" id="CAEZYU010000065">
    <property type="protein sequence ID" value="CAB4747018.1"/>
    <property type="molecule type" value="Genomic_DNA"/>
</dbReference>
<dbReference type="PROSITE" id="PS00166">
    <property type="entry name" value="ENOYL_COA_HYDRATASE"/>
    <property type="match status" value="1"/>
</dbReference>
<dbReference type="PANTHER" id="PTHR43802:SF1">
    <property type="entry name" value="IP11341P-RELATED"/>
    <property type="match status" value="1"/>
</dbReference>